<keyword evidence="1 2" id="KW-0732">Signal</keyword>
<evidence type="ECO:0000313" key="4">
    <source>
        <dbReference type="EMBL" id="XDK32447.1"/>
    </source>
</evidence>
<evidence type="ECO:0000256" key="2">
    <source>
        <dbReference type="SAM" id="SignalP"/>
    </source>
</evidence>
<accession>A0AB39HKK1</accession>
<reference evidence="4" key="1">
    <citation type="submission" date="2024-07" db="EMBL/GenBank/DDBJ databases">
        <title>Halotolerant mesophilic bacterium Ornithinibacillus sp. 4-3, sp. nov., isolated from soil.</title>
        <authorList>
            <person name="Sidarenka A.V."/>
            <person name="Guliayeva D.E."/>
            <person name="Leanovich S.I."/>
            <person name="Hileuskaya K.S."/>
            <person name="Akhremchuk A.E."/>
            <person name="Sikolenko M.A."/>
            <person name="Valentovich L.N."/>
        </authorList>
    </citation>
    <scope>NUCLEOTIDE SEQUENCE</scope>
    <source>
        <strain evidence="4">4-3</strain>
    </source>
</reference>
<evidence type="ECO:0000256" key="1">
    <source>
        <dbReference type="ARBA" id="ARBA00022729"/>
    </source>
</evidence>
<dbReference type="PANTHER" id="PTHR30290:SF38">
    <property type="entry name" value="D,D-DIPEPTIDE-BINDING PERIPLASMIC PROTEIN DDPA-RELATED"/>
    <property type="match status" value="1"/>
</dbReference>
<dbReference type="AlphaFoldDB" id="A0AB39HKK1"/>
<dbReference type="PANTHER" id="PTHR30290">
    <property type="entry name" value="PERIPLASMIC BINDING COMPONENT OF ABC TRANSPORTER"/>
    <property type="match status" value="1"/>
</dbReference>
<dbReference type="EMBL" id="CP162599">
    <property type="protein sequence ID" value="XDK32447.1"/>
    <property type="molecule type" value="Genomic_DNA"/>
</dbReference>
<dbReference type="GO" id="GO:0043190">
    <property type="term" value="C:ATP-binding cassette (ABC) transporter complex"/>
    <property type="evidence" value="ECO:0007669"/>
    <property type="project" value="InterPro"/>
</dbReference>
<name>A0AB39HKK1_9BACI</name>
<organism evidence="4">
    <name type="scientific">Ornithinibacillus sp. 4-3</name>
    <dbReference type="NCBI Taxonomy" id="3231488"/>
    <lineage>
        <taxon>Bacteria</taxon>
        <taxon>Bacillati</taxon>
        <taxon>Bacillota</taxon>
        <taxon>Bacilli</taxon>
        <taxon>Bacillales</taxon>
        <taxon>Bacillaceae</taxon>
        <taxon>Ornithinibacillus</taxon>
    </lineage>
</organism>
<dbReference type="InterPro" id="IPR000914">
    <property type="entry name" value="SBP_5_dom"/>
</dbReference>
<dbReference type="SUPFAM" id="SSF53850">
    <property type="entry name" value="Periplasmic binding protein-like II"/>
    <property type="match status" value="1"/>
</dbReference>
<dbReference type="Gene3D" id="3.10.105.10">
    <property type="entry name" value="Dipeptide-binding Protein, Domain 3"/>
    <property type="match status" value="1"/>
</dbReference>
<feature type="signal peptide" evidence="2">
    <location>
        <begin position="1"/>
        <end position="23"/>
    </location>
</feature>
<protein>
    <submittedName>
        <fullName evidence="4">ABC transporter substrate-binding protein</fullName>
    </submittedName>
</protein>
<feature type="chain" id="PRO_5044205501" evidence="2">
    <location>
        <begin position="24"/>
        <end position="533"/>
    </location>
</feature>
<dbReference type="GO" id="GO:1904680">
    <property type="term" value="F:peptide transmembrane transporter activity"/>
    <property type="evidence" value="ECO:0007669"/>
    <property type="project" value="TreeGrafter"/>
</dbReference>
<dbReference type="GO" id="GO:0042597">
    <property type="term" value="C:periplasmic space"/>
    <property type="evidence" value="ECO:0007669"/>
    <property type="project" value="UniProtKB-ARBA"/>
</dbReference>
<feature type="domain" description="Solute-binding protein family 5" evidence="3">
    <location>
        <begin position="92"/>
        <end position="445"/>
    </location>
</feature>
<dbReference type="GO" id="GO:0015833">
    <property type="term" value="P:peptide transport"/>
    <property type="evidence" value="ECO:0007669"/>
    <property type="project" value="TreeGrafter"/>
</dbReference>
<dbReference type="CDD" id="cd08502">
    <property type="entry name" value="PBP2_NikA_DppA_OppA_like_16"/>
    <property type="match status" value="1"/>
</dbReference>
<sequence>MGKKAIKAIVVLFLLSLFVVACSDNDANTTKDENNEDSNKVNETAEQGGELKIAVNAQPPTLDGHVTTAIVSMEISRNIFESLVALDENLEAKPLLAEKIDRSEDGTTYTFHLRQGVKFHNGKEMKAEDVVASMNRWLDRSPIKDILEENAFKEEDEYTVVIEMEEPMADLLDIIAGLGRGQYTPIMPKEIIEAAPAEGVEEYVGTGPFQFDEWKQDQYIKLTKFEEYVSPEGEPSGMVGKREVLVDDLYYYFVPDDSTRLAGIQTGEYDIADNMAYDSYEQLNNNSDLTIYPGSSGTHTLIYNKIEGFMADEKMRQAVNAALNMEEIMQASFVNEAMYSLDNGFLSADQVSWATAAGADSYNQNNPERAKELLAEAGYNGEEIVLMVTRDYDYHYNAAIVTQSQLEAAGFNVKLDVYDWATVIGNLDDTTKWNMFITGTAFVTSPSQLLVLDPNFFGGTDHPKITELKDAIRLSTTQEEAKAHWEELQAFLWDEYVPATLFGHHGRIVVAQKYVEGLQTNPGPLPWNTSVNK</sequence>
<dbReference type="InterPro" id="IPR030678">
    <property type="entry name" value="Peptide/Ni-bd"/>
</dbReference>
<dbReference type="InterPro" id="IPR039424">
    <property type="entry name" value="SBP_5"/>
</dbReference>
<dbReference type="PIRSF" id="PIRSF002741">
    <property type="entry name" value="MppA"/>
    <property type="match status" value="1"/>
</dbReference>
<dbReference type="Pfam" id="PF00496">
    <property type="entry name" value="SBP_bac_5"/>
    <property type="match status" value="1"/>
</dbReference>
<proteinExistence type="predicted"/>
<dbReference type="Gene3D" id="3.40.190.10">
    <property type="entry name" value="Periplasmic binding protein-like II"/>
    <property type="match status" value="1"/>
</dbReference>
<gene>
    <name evidence="4" type="ORF">AB4Y30_15785</name>
</gene>
<dbReference type="PROSITE" id="PS51257">
    <property type="entry name" value="PROKAR_LIPOPROTEIN"/>
    <property type="match status" value="1"/>
</dbReference>
<dbReference type="RefSeq" id="WP_368653136.1">
    <property type="nucleotide sequence ID" value="NZ_CP162599.1"/>
</dbReference>
<evidence type="ECO:0000259" key="3">
    <source>
        <dbReference type="Pfam" id="PF00496"/>
    </source>
</evidence>